<dbReference type="Gene3D" id="3.40.50.1110">
    <property type="entry name" value="SGNH hydrolase"/>
    <property type="match status" value="2"/>
</dbReference>
<dbReference type="Proteomes" id="UP001642487">
    <property type="component" value="Chromosome 2"/>
</dbReference>
<evidence type="ECO:0000256" key="1">
    <source>
        <dbReference type="ARBA" id="ARBA00008668"/>
    </source>
</evidence>
<accession>A0ABP0Y6T6</accession>
<dbReference type="InterPro" id="IPR001087">
    <property type="entry name" value="GDSL"/>
</dbReference>
<proteinExistence type="inferred from homology"/>
<keyword evidence="3" id="KW-1185">Reference proteome</keyword>
<dbReference type="InterPro" id="IPR036514">
    <property type="entry name" value="SGNH_hydro_sf"/>
</dbReference>
<evidence type="ECO:0000313" key="2">
    <source>
        <dbReference type="EMBL" id="CAK9314600.1"/>
    </source>
</evidence>
<dbReference type="PANTHER" id="PTHR45642:SF30">
    <property type="entry name" value="SGNH HYDROLASE-TYPE ESTERASE DOMAIN-CONTAINING PROTEIN"/>
    <property type="match status" value="1"/>
</dbReference>
<evidence type="ECO:0008006" key="4">
    <source>
        <dbReference type="Google" id="ProtNLM"/>
    </source>
</evidence>
<dbReference type="Pfam" id="PF00657">
    <property type="entry name" value="Lipase_GDSL"/>
    <property type="match status" value="1"/>
</dbReference>
<comment type="similarity">
    <text evidence="1">Belongs to the 'GDSL' lipolytic enzyme family.</text>
</comment>
<gene>
    <name evidence="2" type="ORF">CITCOLO1_LOCUS6362</name>
</gene>
<reference evidence="2 3" key="1">
    <citation type="submission" date="2024-03" db="EMBL/GenBank/DDBJ databases">
        <authorList>
            <person name="Gkanogiannis A."/>
            <person name="Becerra Lopez-Lavalle L."/>
        </authorList>
    </citation>
    <scope>NUCLEOTIDE SEQUENCE [LARGE SCALE GENOMIC DNA]</scope>
</reference>
<evidence type="ECO:0000313" key="3">
    <source>
        <dbReference type="Proteomes" id="UP001642487"/>
    </source>
</evidence>
<sequence length="280" mass="30985">MVSFRAKRFSIVSTILIFGDSTVDTGNNNFISTIFKAIYSPYGEDFPGHIATGRFSDGKFIPDMVVSKLGIKELVPPFLDPKLSDDDVKTGVSFAFAGTGYDDLTASVLICSKTTFKGFKGLWVWMKEIYRLGCRTIVVAGLPPVGYLPIQESIAFQNPQDRKCLEDQNLDPQAYNQKLSKLLGNSQPQLPGSTILYADIYTPLIDMVKNPHNYGLEQLNVGCCGTGLAEAGPLCNNETTTTCENQSKLMFWDSIHPTEAAYKLITESLLKQFVDHLNRN</sequence>
<protein>
    <recommendedName>
        <fullName evidence="4">GDSL esterase/lipase</fullName>
    </recommendedName>
</protein>
<dbReference type="InterPro" id="IPR050592">
    <property type="entry name" value="GDSL_lipolytic_enzyme"/>
</dbReference>
<dbReference type="PANTHER" id="PTHR45642">
    <property type="entry name" value="GDSL ESTERASE/LIPASE EXL3"/>
    <property type="match status" value="1"/>
</dbReference>
<dbReference type="EMBL" id="OZ021736">
    <property type="protein sequence ID" value="CAK9314600.1"/>
    <property type="molecule type" value="Genomic_DNA"/>
</dbReference>
<name>A0ABP0Y6T6_9ROSI</name>
<dbReference type="CDD" id="cd01837">
    <property type="entry name" value="SGNH_plant_lipase_like"/>
    <property type="match status" value="1"/>
</dbReference>
<dbReference type="InterPro" id="IPR035669">
    <property type="entry name" value="SGNH_plant_lipase-like"/>
</dbReference>
<organism evidence="2 3">
    <name type="scientific">Citrullus colocynthis</name>
    <name type="common">colocynth</name>
    <dbReference type="NCBI Taxonomy" id="252529"/>
    <lineage>
        <taxon>Eukaryota</taxon>
        <taxon>Viridiplantae</taxon>
        <taxon>Streptophyta</taxon>
        <taxon>Embryophyta</taxon>
        <taxon>Tracheophyta</taxon>
        <taxon>Spermatophyta</taxon>
        <taxon>Magnoliopsida</taxon>
        <taxon>eudicotyledons</taxon>
        <taxon>Gunneridae</taxon>
        <taxon>Pentapetalae</taxon>
        <taxon>rosids</taxon>
        <taxon>fabids</taxon>
        <taxon>Cucurbitales</taxon>
        <taxon>Cucurbitaceae</taxon>
        <taxon>Benincaseae</taxon>
        <taxon>Citrullus</taxon>
    </lineage>
</organism>
<dbReference type="SUPFAM" id="SSF52266">
    <property type="entry name" value="SGNH hydrolase"/>
    <property type="match status" value="1"/>
</dbReference>